<dbReference type="InterPro" id="IPR006119">
    <property type="entry name" value="Resolv_N"/>
</dbReference>
<keyword evidence="2" id="KW-0233">DNA recombination</keyword>
<keyword evidence="7" id="KW-1185">Reference proteome</keyword>
<feature type="domain" description="Resolvase/invertase-type recombinase catalytic" evidence="5">
    <location>
        <begin position="2"/>
        <end position="147"/>
    </location>
</feature>
<dbReference type="Gene3D" id="3.90.1750.20">
    <property type="entry name" value="Putative Large Serine Recombinase, Chain B, Domain 2"/>
    <property type="match status" value="1"/>
</dbReference>
<dbReference type="Pfam" id="PF00239">
    <property type="entry name" value="Resolvase"/>
    <property type="match status" value="1"/>
</dbReference>
<evidence type="ECO:0000259" key="5">
    <source>
        <dbReference type="PROSITE" id="PS51736"/>
    </source>
</evidence>
<feature type="compositionally biased region" description="Basic and acidic residues" evidence="4">
    <location>
        <begin position="471"/>
        <end position="491"/>
    </location>
</feature>
<evidence type="ECO:0000256" key="3">
    <source>
        <dbReference type="SAM" id="Coils"/>
    </source>
</evidence>
<dbReference type="InterPro" id="IPR050639">
    <property type="entry name" value="SSR_resolvase"/>
</dbReference>
<dbReference type="EMBL" id="JBHMCR010000009">
    <property type="protein sequence ID" value="MFB9521570.1"/>
    <property type="molecule type" value="Genomic_DNA"/>
</dbReference>
<evidence type="ECO:0000256" key="1">
    <source>
        <dbReference type="ARBA" id="ARBA00023125"/>
    </source>
</evidence>
<proteinExistence type="predicted"/>
<dbReference type="SMART" id="SM00857">
    <property type="entry name" value="Resolvase"/>
    <property type="match status" value="1"/>
</dbReference>
<reference evidence="6 7" key="1">
    <citation type="submission" date="2024-09" db="EMBL/GenBank/DDBJ databases">
        <authorList>
            <person name="Sun Q."/>
            <person name="Mori K."/>
        </authorList>
    </citation>
    <scope>NUCLEOTIDE SEQUENCE [LARGE SCALE GENOMIC DNA]</scope>
    <source>
        <strain evidence="6 7">JCM 4362</strain>
    </source>
</reference>
<dbReference type="PANTHER" id="PTHR30461:SF2">
    <property type="entry name" value="SERINE RECOMBINASE PINE-RELATED"/>
    <property type="match status" value="1"/>
</dbReference>
<organism evidence="6 7">
    <name type="scientific">Streptomyces cremeus</name>
    <dbReference type="NCBI Taxonomy" id="66881"/>
    <lineage>
        <taxon>Bacteria</taxon>
        <taxon>Bacillati</taxon>
        <taxon>Actinomycetota</taxon>
        <taxon>Actinomycetes</taxon>
        <taxon>Kitasatosporales</taxon>
        <taxon>Streptomycetaceae</taxon>
        <taxon>Streptomyces</taxon>
    </lineage>
</organism>
<evidence type="ECO:0000256" key="4">
    <source>
        <dbReference type="SAM" id="MobiDB-lite"/>
    </source>
</evidence>
<dbReference type="SUPFAM" id="SSF53041">
    <property type="entry name" value="Resolvase-like"/>
    <property type="match status" value="1"/>
</dbReference>
<dbReference type="CDD" id="cd00338">
    <property type="entry name" value="Ser_Recombinase"/>
    <property type="match status" value="1"/>
</dbReference>
<evidence type="ECO:0000256" key="2">
    <source>
        <dbReference type="ARBA" id="ARBA00023172"/>
    </source>
</evidence>
<sequence length="491" mass="54738">MRIAIYLRLSRESDDSASLETQREAVRRWLVANGYNPADAVEYPDAGVSGVKPLEAREQMSALMAARPDLVIAWKLDRYARSVSEFLRLIAWGEHYGVKIATTDGTINTLTPTGRMVAVVLAALAEWERKMIKDRITEGHATRRQQGRWASGRAPRGYRIIRRDEAAYLEVDPEQASAIKEAVNTLVNGGTVAGTARIVGISEPQWRRLLKAPTLRGQRAHKGMLITAADEVTPVQFADPILSAAELRAVRDRMEALATGKARAPRRATPMCSDMAVCYRDCKLNGGTSDKGVPLYRCKAGHTTIYAETLDKRVENEFLTVFGGMREVLVHLEGGNDLSADMEEIQEQADRLAERMATAGALMLPTLERKAKELEDAYARLRAAHDPDTREVSVPTGRTMAQAWEAEDREGRARLLAQVNLRVILHPRDAEDRLSVEWGPRPEDSAQAELDAILRVETEEPRRTVAPLTSEQHEEIHRDLLDDIARQEEGL</sequence>
<dbReference type="InterPro" id="IPR038109">
    <property type="entry name" value="DNA_bind_recomb_sf"/>
</dbReference>
<dbReference type="InterPro" id="IPR036162">
    <property type="entry name" value="Resolvase-like_N_sf"/>
</dbReference>
<name>A0ABV5PED7_STRCM</name>
<feature type="region of interest" description="Disordered" evidence="4">
    <location>
        <begin position="461"/>
        <end position="491"/>
    </location>
</feature>
<gene>
    <name evidence="6" type="ORF">ACFFTU_16625</name>
</gene>
<accession>A0ABV5PED7</accession>
<comment type="caution">
    <text evidence="6">The sequence shown here is derived from an EMBL/GenBank/DDBJ whole genome shotgun (WGS) entry which is preliminary data.</text>
</comment>
<keyword evidence="3" id="KW-0175">Coiled coil</keyword>
<dbReference type="Gene3D" id="3.40.50.1390">
    <property type="entry name" value="Resolvase, N-terminal catalytic domain"/>
    <property type="match status" value="1"/>
</dbReference>
<dbReference type="PROSITE" id="PS51736">
    <property type="entry name" value="RECOMBINASES_3"/>
    <property type="match status" value="1"/>
</dbReference>
<dbReference type="PANTHER" id="PTHR30461">
    <property type="entry name" value="DNA-INVERTASE FROM LAMBDOID PROPHAGE"/>
    <property type="match status" value="1"/>
</dbReference>
<protein>
    <submittedName>
        <fullName evidence="6">Recombinase family protein</fullName>
    </submittedName>
</protein>
<dbReference type="Proteomes" id="UP001589718">
    <property type="component" value="Unassembled WGS sequence"/>
</dbReference>
<keyword evidence="1" id="KW-0238">DNA-binding</keyword>
<evidence type="ECO:0000313" key="7">
    <source>
        <dbReference type="Proteomes" id="UP001589718"/>
    </source>
</evidence>
<dbReference type="RefSeq" id="WP_345228358.1">
    <property type="nucleotide sequence ID" value="NZ_BAAAXE010000015.1"/>
</dbReference>
<evidence type="ECO:0000313" key="6">
    <source>
        <dbReference type="EMBL" id="MFB9521570.1"/>
    </source>
</evidence>
<feature type="coiled-coil region" evidence="3">
    <location>
        <begin position="335"/>
        <end position="384"/>
    </location>
</feature>